<keyword evidence="8" id="KW-0653">Protein transport</keyword>
<evidence type="ECO:0000256" key="2">
    <source>
        <dbReference type="ARBA" id="ARBA00004442"/>
    </source>
</evidence>
<feature type="domain" description="Trimeric autotransporter adhesin YadA-like stalk" evidence="14">
    <location>
        <begin position="1006"/>
        <end position="1043"/>
    </location>
</feature>
<feature type="domain" description="Trimeric autotransporter adhesin YadA-like head" evidence="13">
    <location>
        <begin position="2711"/>
        <end position="2736"/>
    </location>
</feature>
<feature type="domain" description="Trimeric autotransporter adhesin YadA-like head" evidence="13">
    <location>
        <begin position="228"/>
        <end position="254"/>
    </location>
</feature>
<dbReference type="RefSeq" id="WP_219801816.1">
    <property type="nucleotide sequence ID" value="NZ_CP080096.1"/>
</dbReference>
<dbReference type="InterPro" id="IPR045584">
    <property type="entry name" value="Pilin-like"/>
</dbReference>
<feature type="domain" description="Trimeric autotransporter adhesin YadA-like stalk" evidence="14">
    <location>
        <begin position="2409"/>
        <end position="2447"/>
    </location>
</feature>
<feature type="domain" description="Trimeric autotransporter adhesin YadA-like stalk" evidence="14">
    <location>
        <begin position="702"/>
        <end position="733"/>
    </location>
</feature>
<feature type="domain" description="Trimeric autotransporter adhesin YadA-like stalk" evidence="14">
    <location>
        <begin position="2783"/>
        <end position="2814"/>
    </location>
</feature>
<feature type="domain" description="Trimeric autotransporter adhesin YadA-like stalk" evidence="14">
    <location>
        <begin position="2230"/>
        <end position="2257"/>
    </location>
</feature>
<dbReference type="EMBL" id="CP080096">
    <property type="protein sequence ID" value="QYD72392.1"/>
    <property type="molecule type" value="Genomic_DNA"/>
</dbReference>
<feature type="domain" description="Trimeric autotransporter adhesin YadA-like stalk" evidence="14">
    <location>
        <begin position="1788"/>
        <end position="1827"/>
    </location>
</feature>
<sequence length="2895" mass="282885">MNRAYKSVWNESTGTYVAAAETARAAGKKSNRRARNIASAVVASAATFGAVGLSYAADTGVVPKVPANLASTNGANSAAAPKPTNDWFCFLFFCGGADGGSSSTTNITYNGVNAQDAYAYTYDRNNLKYFHVNSSLPDSSASGTGAISIGGGARANGTSTDGTVYGAEDGNTGNGPVAIGAGSVAQGAANVALGVNALGNGLYHAVALGGDAQATGTYTTAVGGHSLASADSSTALGAHASALARNSVALGYDSISTRANTVSVGRQGGERQIVNVAAGSAGTDAVNVNQLNAAIASVDGGGGIVPPPPPDTTDLKYFHAKSSLADSTAGGSESVAIGGNSTALAYNSVALGSNSRADRANAVSIGSPGLERQLTNLAAGTTDTDAVNLRQLNTTVQNAITGGVPDLVQYDNSSHTMLTLGGVGASKPVTITNLAAGAITQNSTDAINGSQMFALAAATNKGFEDFGRGVGALAQSTADALGGNASAQTLDGSITPPSYTVAGKTYHNVGSAIDALATSGGGGSSSPDAVKYDTGLHDKLTLGGVDASMPVQLTNIAPGRLAAGSKDAVNGSQLFATANSVAKVIGAGSAVQQDGTVTAPTFTISGTTYNDVGSAMNAIGAVGKDVEVTAKYVKVVSNASESMSLGSETTAIGGGAFAAGNRSLAIGTGARSQFDDAVAIGSGAQAYEANTVSFGHTGGEKRLTNVAAGINATDAATVGQLTALQQQMSKQSTGLKSMALLGATPVTDYIAVSPNTTAGSATRASDDLNAMAVGPTSAATGPNALAVGAGAGALRTGSTAVGSKAGALAINATVIGVGATTGFEAKNGVAIGYLASAETEDTLALGTSSIANGNSSVAVGTNAVTLAAADNGVALGKGATAGATSAVALGAGSVADRANSVSVGNGTKQRQIVNVAAGTMKYDAVNVDQLKGVTTALGGAAGVNADGTIKQPAYTVGGQTYNDVGSAINAAALSSAGAADAVKYDSTARDKVTLGGTSATKRVTLANVADGKADNDAVNVKQLKDLGASFDSGGNVNGGFVAYDDSTKQQVTLKGSGGTKITGLTAGNLSAGSTDAVSGAQLYQTNVNVANVAGNVTNLTNVVNNITNGGNGVKYFHANSTLADSSATGANTVAIGGNARATANGSVALGSGALADRANTVSVGAAGAERQVINLAAGTADSDAVNLKQLKDMGASFDSTGGVTGSFVSYDDTSKTRVTLGGKNASVPVTVANVADGKANNDAVNVKQLKDMGASIDTTGGVTNSFVAYDDATRGTITLKGAGGTQITNLKAGALNAASTDAVNGAQLYQTNQNVTNLSNVVNNITGGGNGVKYFHANSTLADSSATGANTVAIGGNARATANGSVALGSGALADRANTVSVGAAGAERQIVNLAAGTADSDAVNLKQLKDMGASFDSTGGVTGSFVSYDDTSKTRVTLGGKNASGGNGVKYFHANSTLADSSATGANTVAIGGNARATANGSVALGSGALADRANTVSVGAAGAERQVINLAAGTADSDAVNLKQLKDMGASFDSTGGVTGSFVSYDDTSKTRVTLGGKNASVPVTVANVADGKANNDAVNVKQLKDMGASIDTTGGVTNSFVAYDDATRGTITLKGAGGTQITNLKAGALNAASTDAVNGAQLYQTNQNVTNLSNVVNNITGGGNGVKYFHANSTLADSSATGANTVAIGGNARATANGSVALGSGALADRANTVSVGAAGAERQIVNLAAGTADSDAVNLKQLKDMGASFDSTGGVTGSFVSYDDTSKTRVTLGGKNASVPVTVANVADGKANNDAVNVKQLKDMGASIDTTGGVTNSFVAYDDATRGTITLKGTDGTKITRLAAGTLSATSTDAVNGAQLYQTNQNVSNVAGNVTNLTNVVNNITNGSGIKYFSANSTLDAATATGTDSLAIGGNARATSANSVALGSNSLTVANLATPAYQPGSLELSGATPVGEVSVGSVGKERRVTNVAAGAAGTDAVNVSQLKSAVAASSSASIANSVLYDSMSHDTVTLGGTAAVAPVALKNVAAGQLTASSREAVNGAQLFNTATSTAAALGGGAVAGVDGKIKAPAYNISGKTYGDVGSALAAVGYTVDTINADVTSATKFISVAAPTDDPSVPEAKASGGSAVAIGSGTLASADQSIAIGPGAVSSQGKGNVAIGLSALAAVDGSMALGSNARARNVNSIAIGKDAQALNDNSIALGAGSTTSAANVVSVGSAVSQRRITNVADGIDATDAATVGQLATLKQQVVKQTAGVQSMLLGAAKPVTDYIAVSSNTTPGSDTRASDDLNAMAVGPTSAATGPNALAVGAGAGAMRSYSTAIGAKAGALGLNTTAIGVNATTGFEADNSVAIGYLASAENKDALALGSLTVANKAGSIALGANSLADRVNVLSVGNATLQRQIVNVAAGTGNYDAVNVSQLQGVLAALGGQAGIDASGTVKKPTYTVGGQTYTDVGSAITAAAVTSGGNHDEEAVHYDSTSHNRVTLGGTSANVPVTLTNLAAGAVSASSRDAINGAQLYSTADSIASALGGSANVGADGKVTKPAYSINGKTYNNVGSAFDEVNAYIAGSTPVGVNPVVYDSSDRDRVTLGGVNGSPPVTLTNVADAKTDLDAVNLKQLKAAGLNVDQNGVVTNSFVAYDNSSKASVTFNAGGSPTQLKNIADAVDAFDAVNLRQMQSYVTNQISSYTPPSPPSFNDLPTGSATGTDAIAIGNGSIASGTAAIAIGARTVTAGDQSVALGVQASAPATNSVALGANSVADRDNTVSVGAAGAERQITNVAAGSAPTDAVNVGQLSGAVNGIQSRMNDMDRDNRRGIAAASALNVVTPYLPGRTTLNAGVAGYRGTAALGLGVSRWNEKGTINYNLGVSSAGGNSTIVRAGIGIVFGN</sequence>
<feature type="transmembrane region" description="Helical" evidence="11">
    <location>
        <begin position="37"/>
        <end position="57"/>
    </location>
</feature>
<evidence type="ECO:0000256" key="8">
    <source>
        <dbReference type="ARBA" id="ARBA00022927"/>
    </source>
</evidence>
<evidence type="ECO:0000259" key="14">
    <source>
        <dbReference type="Pfam" id="PF05662"/>
    </source>
</evidence>
<dbReference type="Pfam" id="PF03895">
    <property type="entry name" value="YadA_anchor"/>
    <property type="match status" value="1"/>
</dbReference>
<feature type="domain" description="Trimeric autotransporter adhesin YadA-like head" evidence="13">
    <location>
        <begin position="329"/>
        <end position="355"/>
    </location>
</feature>
<keyword evidence="11" id="KW-1133">Transmembrane helix</keyword>
<keyword evidence="6 11" id="KW-0812">Transmembrane</keyword>
<evidence type="ECO:0000259" key="12">
    <source>
        <dbReference type="Pfam" id="PF03895"/>
    </source>
</evidence>
<keyword evidence="5" id="KW-1134">Transmembrane beta strand</keyword>
<feature type="domain" description="Trimeric autotransporter adhesin YadA-like head" evidence="13">
    <location>
        <begin position="2297"/>
        <end position="2319"/>
    </location>
</feature>
<comment type="subcellular location">
    <subcellularLocation>
        <location evidence="2">Cell outer membrane</location>
    </subcellularLocation>
    <subcellularLocation>
        <location evidence="1">Cell surface</location>
    </subcellularLocation>
</comment>
<evidence type="ECO:0000256" key="3">
    <source>
        <dbReference type="ARBA" id="ARBA00005848"/>
    </source>
</evidence>
<evidence type="ECO:0000256" key="11">
    <source>
        <dbReference type="SAM" id="Phobius"/>
    </source>
</evidence>
<feature type="domain" description="Trimeric autotransporter adhesin YadA-like head" evidence="13">
    <location>
        <begin position="1908"/>
        <end position="1934"/>
    </location>
</feature>
<dbReference type="Gene3D" id="1.20.5.170">
    <property type="match status" value="9"/>
</dbReference>
<feature type="domain" description="Trimeric autotransporter adhesin YadA-like head" evidence="13">
    <location>
        <begin position="204"/>
        <end position="226"/>
    </location>
</feature>
<dbReference type="Gene3D" id="2.60.40.4050">
    <property type="match status" value="5"/>
</dbReference>
<comment type="similarity">
    <text evidence="3">Belongs to the autotransporter-2 (AT-2) (TC 1.B.40) family.</text>
</comment>
<reference evidence="16 17" key="1">
    <citation type="submission" date="2021-07" db="EMBL/GenBank/DDBJ databases">
        <title>Paraburkholderia edwinii protects Aspergillus sp. from phenazines by acting as a toxin sponge.</title>
        <authorList>
            <person name="Dahlstrom K.M."/>
            <person name="Newman D.K."/>
        </authorList>
    </citation>
    <scope>NUCLEOTIDE SEQUENCE [LARGE SCALE GENOMIC DNA]</scope>
    <source>
        <strain evidence="16 17">Pe01</strain>
    </source>
</reference>
<evidence type="ECO:0000256" key="7">
    <source>
        <dbReference type="ARBA" id="ARBA00022729"/>
    </source>
</evidence>
<feature type="domain" description="Trimeric autotransporter adhesin YadA-like stalk" evidence="14">
    <location>
        <begin position="2031"/>
        <end position="2065"/>
    </location>
</feature>
<feature type="domain" description="Trimeric autotransporter adhesin YadA-like head" evidence="13">
    <location>
        <begin position="1346"/>
        <end position="1372"/>
    </location>
</feature>
<evidence type="ECO:0000259" key="15">
    <source>
        <dbReference type="Pfam" id="PF13018"/>
    </source>
</evidence>
<evidence type="ECO:0000256" key="4">
    <source>
        <dbReference type="ARBA" id="ARBA00022448"/>
    </source>
</evidence>
<keyword evidence="7" id="KW-0732">Signal</keyword>
<evidence type="ECO:0000259" key="13">
    <source>
        <dbReference type="Pfam" id="PF05658"/>
    </source>
</evidence>
<evidence type="ECO:0000256" key="6">
    <source>
        <dbReference type="ARBA" id="ARBA00022692"/>
    </source>
</evidence>
<evidence type="ECO:0000313" key="17">
    <source>
        <dbReference type="Proteomes" id="UP000826462"/>
    </source>
</evidence>
<feature type="domain" description="Trimeric autotransporter adhesin YadA-like stalk" evidence="14">
    <location>
        <begin position="1390"/>
        <end position="1430"/>
    </location>
</feature>
<dbReference type="InterPro" id="IPR008640">
    <property type="entry name" value="Adhesin_Head_dom"/>
</dbReference>
<evidence type="ECO:0000256" key="10">
    <source>
        <dbReference type="ARBA" id="ARBA00023237"/>
    </source>
</evidence>
<dbReference type="Pfam" id="PF05658">
    <property type="entry name" value="YadA_head"/>
    <property type="match status" value="20"/>
</dbReference>
<dbReference type="Pfam" id="PF05662">
    <property type="entry name" value="YadA_stalk"/>
    <property type="match status" value="26"/>
</dbReference>
<dbReference type="InterPro" id="IPR005594">
    <property type="entry name" value="YadA_C"/>
</dbReference>
<feature type="domain" description="Trimeric autotransporter adhesin YadA-like stalk" evidence="14">
    <location>
        <begin position="2609"/>
        <end position="2649"/>
    </location>
</feature>
<feature type="domain" description="Trimeric autotransporter adhesin YadA-like head" evidence="13">
    <location>
        <begin position="1464"/>
        <end position="1490"/>
    </location>
</feature>
<dbReference type="Pfam" id="PF13018">
    <property type="entry name" value="ESPR"/>
    <property type="match status" value="1"/>
</dbReference>
<organism evidence="16 17">
    <name type="scientific">Paraburkholderia edwinii</name>
    <dbReference type="NCBI Taxonomy" id="2861782"/>
    <lineage>
        <taxon>Bacteria</taxon>
        <taxon>Pseudomonadati</taxon>
        <taxon>Pseudomonadota</taxon>
        <taxon>Betaproteobacteria</taxon>
        <taxon>Burkholderiales</taxon>
        <taxon>Burkholderiaceae</taxon>
        <taxon>Paraburkholderia</taxon>
    </lineage>
</organism>
<evidence type="ECO:0000256" key="1">
    <source>
        <dbReference type="ARBA" id="ARBA00004241"/>
    </source>
</evidence>
<feature type="domain" description="Trimeric autotransporter adhesin YadA-like stalk" evidence="14">
    <location>
        <begin position="431"/>
        <end position="470"/>
    </location>
</feature>
<dbReference type="SUPFAM" id="SSF101967">
    <property type="entry name" value="Adhesin YadA, collagen-binding domain"/>
    <property type="match status" value="12"/>
</dbReference>
<feature type="domain" description="Trimeric autotransporter adhesin YadA-like head" evidence="13">
    <location>
        <begin position="2129"/>
        <end position="2155"/>
    </location>
</feature>
<dbReference type="InterPro" id="IPR011049">
    <property type="entry name" value="Serralysin-like_metalloprot_C"/>
</dbReference>
<dbReference type="Gene3D" id="6.10.250.2040">
    <property type="match status" value="9"/>
</dbReference>
<feature type="domain" description="Trimeric autotransporter adhesin YadA-like head" evidence="13">
    <location>
        <begin position="1683"/>
        <end position="1709"/>
    </location>
</feature>
<feature type="domain" description="Trimeric autotransporter adhesin YadA-like stalk" evidence="14">
    <location>
        <begin position="1842"/>
        <end position="1884"/>
    </location>
</feature>
<feature type="domain" description="Trimeric autotransporter adhesin YadA-like stalk" evidence="14">
    <location>
        <begin position="1971"/>
        <end position="2000"/>
    </location>
</feature>
<feature type="domain" description="Trimeric autotransporter adhesin YadA-like C-terminal membrane anchor" evidence="12">
    <location>
        <begin position="2834"/>
        <end position="2893"/>
    </location>
</feature>
<dbReference type="Gene3D" id="2.150.10.10">
    <property type="entry name" value="Serralysin-like metalloprotease, C-terminal"/>
    <property type="match status" value="10"/>
</dbReference>
<feature type="domain" description="Trimeric autotransporter adhesin YadA-like stalk" evidence="14">
    <location>
        <begin position="911"/>
        <end position="950"/>
    </location>
</feature>
<accession>A0ABX8UTR7</accession>
<dbReference type="InterPro" id="IPR008635">
    <property type="entry name" value="Coiled_stalk_dom"/>
</dbReference>
<feature type="domain" description="Trimeric autotransporter adhesin YadA-like head" evidence="13">
    <location>
        <begin position="1127"/>
        <end position="1153"/>
    </location>
</feature>
<feature type="domain" description="Trimeric autotransporter adhesin YadA-like head" evidence="13">
    <location>
        <begin position="2188"/>
        <end position="2212"/>
    </location>
</feature>
<feature type="domain" description="Trimeric autotransporter adhesin YadA-like head" evidence="13">
    <location>
        <begin position="675"/>
        <end position="695"/>
    </location>
</feature>
<name>A0ABX8UTR7_9BURK</name>
<feature type="domain" description="Trimeric autotransporter adhesin YadA-like head" evidence="13">
    <location>
        <begin position="841"/>
        <end position="863"/>
    </location>
</feature>
<feature type="domain" description="Trimeric autotransporter adhesin YadA-like stalk" evidence="14">
    <location>
        <begin position="1060"/>
        <end position="1102"/>
    </location>
</feature>
<feature type="domain" description="ESPR" evidence="15">
    <location>
        <begin position="1"/>
        <end position="48"/>
    </location>
</feature>
<proteinExistence type="inferred from homology"/>
<dbReference type="Proteomes" id="UP000826462">
    <property type="component" value="Chromosome 2"/>
</dbReference>
<evidence type="ECO:0000313" key="16">
    <source>
        <dbReference type="EMBL" id="QYD72392.1"/>
    </source>
</evidence>
<feature type="domain" description="Trimeric autotransporter adhesin YadA-like head" evidence="13">
    <location>
        <begin position="2741"/>
        <end position="2765"/>
    </location>
</feature>
<feature type="domain" description="Trimeric autotransporter adhesin YadA-like head" evidence="13">
    <location>
        <begin position="881"/>
        <end position="906"/>
    </location>
</feature>
<feature type="domain" description="Trimeric autotransporter adhesin YadA-like stalk" evidence="14">
    <location>
        <begin position="1623"/>
        <end position="1667"/>
    </location>
</feature>
<feature type="domain" description="Trimeric autotransporter adhesin YadA-like head" evidence="13">
    <location>
        <begin position="646"/>
        <end position="670"/>
    </location>
</feature>
<protein>
    <submittedName>
        <fullName evidence="16">YadA-like family protein</fullName>
    </submittedName>
</protein>
<keyword evidence="17" id="KW-1185">Reference proteome</keyword>
<feature type="domain" description="Trimeric autotransporter adhesin YadA-like stalk" evidence="14">
    <location>
        <begin position="272"/>
        <end position="302"/>
    </location>
</feature>
<keyword evidence="4" id="KW-0813">Transport</keyword>
<feature type="domain" description="Trimeric autotransporter adhesin YadA-like stalk" evidence="14">
    <location>
        <begin position="1569"/>
        <end position="1608"/>
    </location>
</feature>
<feature type="domain" description="Trimeric autotransporter adhesin YadA-like stalk" evidence="14">
    <location>
        <begin position="1508"/>
        <end position="1548"/>
    </location>
</feature>
<feature type="domain" description="Trimeric autotransporter adhesin YadA-like stalk" evidence="14">
    <location>
        <begin position="2666"/>
        <end position="2690"/>
    </location>
</feature>
<feature type="domain" description="Trimeric autotransporter adhesin YadA-like head" evidence="13">
    <location>
        <begin position="769"/>
        <end position="791"/>
    </location>
</feature>
<feature type="domain" description="Trimeric autotransporter adhesin YadA-like stalk" evidence="14">
    <location>
        <begin position="2505"/>
        <end position="2547"/>
    </location>
</feature>
<feature type="domain" description="Trimeric autotransporter adhesin YadA-like stalk" evidence="14">
    <location>
        <begin position="1232"/>
        <end position="1271"/>
    </location>
</feature>
<dbReference type="SUPFAM" id="SSF54523">
    <property type="entry name" value="Pili subunits"/>
    <property type="match status" value="1"/>
</dbReference>
<dbReference type="InterPro" id="IPR024973">
    <property type="entry name" value="ESPR"/>
</dbReference>
<dbReference type="Gene3D" id="3.30.1300.30">
    <property type="entry name" value="GSPII I/J protein-like"/>
    <property type="match status" value="1"/>
</dbReference>
<evidence type="ECO:0000256" key="5">
    <source>
        <dbReference type="ARBA" id="ARBA00022452"/>
    </source>
</evidence>
<feature type="domain" description="Trimeric autotransporter adhesin YadA-like stalk" evidence="14">
    <location>
        <begin position="552"/>
        <end position="594"/>
    </location>
</feature>
<feature type="domain" description="Trimeric autotransporter adhesin YadA-like stalk" evidence="14">
    <location>
        <begin position="1171"/>
        <end position="1211"/>
    </location>
</feature>
<evidence type="ECO:0000256" key="9">
    <source>
        <dbReference type="ARBA" id="ARBA00023136"/>
    </source>
</evidence>
<keyword evidence="9 11" id="KW-0472">Membrane</keyword>
<feature type="domain" description="Trimeric autotransporter adhesin YadA-like stalk" evidence="14">
    <location>
        <begin position="373"/>
        <end position="403"/>
    </location>
</feature>
<feature type="domain" description="Trimeric autotransporter adhesin YadA-like head" evidence="13">
    <location>
        <begin position="2325"/>
        <end position="2347"/>
    </location>
</feature>
<feature type="domain" description="Trimeric autotransporter adhesin YadA-like stalk" evidence="14">
    <location>
        <begin position="1286"/>
        <end position="1330"/>
    </location>
</feature>
<keyword evidence="10" id="KW-0998">Cell outer membrane</keyword>
<feature type="domain" description="Trimeric autotransporter adhesin YadA-like head" evidence="13">
    <location>
        <begin position="2365"/>
        <end position="2391"/>
    </location>
</feature>
<gene>
    <name evidence="16" type="ORF">KZJ38_21915</name>
</gene>
<feature type="domain" description="Trimeric autotransporter adhesin YadA-like stalk" evidence="14">
    <location>
        <begin position="1727"/>
        <end position="1767"/>
    </location>
</feature>